<feature type="non-terminal residue" evidence="1">
    <location>
        <position position="117"/>
    </location>
</feature>
<organism evidence="1 2">
    <name type="scientific">Kipferlia bialata</name>
    <dbReference type="NCBI Taxonomy" id="797122"/>
    <lineage>
        <taxon>Eukaryota</taxon>
        <taxon>Metamonada</taxon>
        <taxon>Carpediemonas-like organisms</taxon>
        <taxon>Kipferlia</taxon>
    </lineage>
</organism>
<dbReference type="Proteomes" id="UP000265618">
    <property type="component" value="Unassembled WGS sequence"/>
</dbReference>
<evidence type="ECO:0000313" key="1">
    <source>
        <dbReference type="EMBL" id="GIQ85778.1"/>
    </source>
</evidence>
<dbReference type="AlphaFoldDB" id="A0A9K3D0Z4"/>
<evidence type="ECO:0000313" key="2">
    <source>
        <dbReference type="Proteomes" id="UP000265618"/>
    </source>
</evidence>
<dbReference type="EMBL" id="BDIP01002131">
    <property type="protein sequence ID" value="GIQ85778.1"/>
    <property type="molecule type" value="Genomic_DNA"/>
</dbReference>
<keyword evidence="2" id="KW-1185">Reference proteome</keyword>
<gene>
    <name evidence="1" type="ORF">KIPB_007507</name>
</gene>
<sequence length="117" mass="11877">SSRLFSHAAECTTPNDCVKVVVQLVGNKNGGLGLGLDAVCMLSCKALVLSARHSKHSSTAVSPLSPGAADATPGIPFPPSVLKAILSRAVCDMAGLESFLTTGTTSLSLYTPYPSGS</sequence>
<proteinExistence type="predicted"/>
<accession>A0A9K3D0Z4</accession>
<name>A0A9K3D0Z4_9EUKA</name>
<protein>
    <submittedName>
        <fullName evidence="1">Uncharacterized protein</fullName>
    </submittedName>
</protein>
<comment type="caution">
    <text evidence="1">The sequence shown here is derived from an EMBL/GenBank/DDBJ whole genome shotgun (WGS) entry which is preliminary data.</text>
</comment>
<reference evidence="1 2" key="1">
    <citation type="journal article" date="2018" name="PLoS ONE">
        <title>The draft genome of Kipferlia bialata reveals reductive genome evolution in fornicate parasites.</title>
        <authorList>
            <person name="Tanifuji G."/>
            <person name="Takabayashi S."/>
            <person name="Kume K."/>
            <person name="Takagi M."/>
            <person name="Nakayama T."/>
            <person name="Kamikawa R."/>
            <person name="Inagaki Y."/>
            <person name="Hashimoto T."/>
        </authorList>
    </citation>
    <scope>NUCLEOTIDE SEQUENCE [LARGE SCALE GENOMIC DNA]</scope>
    <source>
        <strain evidence="1">NY0173</strain>
    </source>
</reference>